<dbReference type="RefSeq" id="WP_013684627.1">
    <property type="nucleotide sequence ID" value="NC_015320.1"/>
</dbReference>
<dbReference type="KEGG" id="ave:Arcve_1982"/>
<dbReference type="Pfam" id="PF01808">
    <property type="entry name" value="AICARFT_IMPCHas"/>
    <property type="match status" value="1"/>
</dbReference>
<dbReference type="InterPro" id="IPR002695">
    <property type="entry name" value="PurH-like"/>
</dbReference>
<dbReference type="InterPro" id="IPR011607">
    <property type="entry name" value="MGS-like_dom"/>
</dbReference>
<dbReference type="GeneID" id="10395114"/>
<dbReference type="PANTHER" id="PTHR11692">
    <property type="entry name" value="BIFUNCTIONAL PURINE BIOSYNTHESIS PROTEIN PURH"/>
    <property type="match status" value="1"/>
</dbReference>
<accession>F2KS36</accession>
<dbReference type="GO" id="GO:0006221">
    <property type="term" value="P:pyrimidine nucleotide biosynthetic process"/>
    <property type="evidence" value="ECO:0007669"/>
    <property type="project" value="UniProtKB-KW"/>
</dbReference>
<dbReference type="Proteomes" id="UP000008136">
    <property type="component" value="Chromosome"/>
</dbReference>
<protein>
    <submittedName>
        <fullName evidence="3">Phosphoribosylaminoimidazolecarboxamide formyltransferase</fullName>
        <ecNumber evidence="3">2.1.2.3</ecNumber>
    </submittedName>
</protein>
<dbReference type="SUPFAM" id="SSF52335">
    <property type="entry name" value="Methylglyoxal synthase-like"/>
    <property type="match status" value="1"/>
</dbReference>
<evidence type="ECO:0000313" key="4">
    <source>
        <dbReference type="Proteomes" id="UP000008136"/>
    </source>
</evidence>
<gene>
    <name evidence="3" type="ordered locus">Arcve_1982</name>
</gene>
<dbReference type="InterPro" id="IPR036914">
    <property type="entry name" value="MGS-like_dom_sf"/>
</dbReference>
<dbReference type="STRING" id="693661.Arcve_1982"/>
<keyword evidence="3" id="KW-0808">Transferase</keyword>
<evidence type="ECO:0000256" key="1">
    <source>
        <dbReference type="ARBA" id="ARBA00022975"/>
    </source>
</evidence>
<reference evidence="3 4" key="1">
    <citation type="submission" date="2011-03" db="EMBL/GenBank/DDBJ databases">
        <title>The complete genome of Archaeoglobus veneficus SNP6.</title>
        <authorList>
            <consortium name="US DOE Joint Genome Institute (JGI-PGF)"/>
            <person name="Lucas S."/>
            <person name="Copeland A."/>
            <person name="Lapidus A."/>
            <person name="Bruce D."/>
            <person name="Goodwin L."/>
            <person name="Pitluck S."/>
            <person name="Kyrpides N."/>
            <person name="Mavromatis K."/>
            <person name="Pagani I."/>
            <person name="Ivanova N."/>
            <person name="Mikhailova N."/>
            <person name="Lu M."/>
            <person name="Detter J.C."/>
            <person name="Tapia R."/>
            <person name="Han C."/>
            <person name="Land M."/>
            <person name="Hauser L."/>
            <person name="Markowitz V."/>
            <person name="Cheng J.-F."/>
            <person name="Hugenholtz P."/>
            <person name="Woyke T."/>
            <person name="Wu D."/>
            <person name="Spring S."/>
            <person name="Brambilla E."/>
            <person name="Klenk H.-P."/>
            <person name="Eisen J.A."/>
        </authorList>
    </citation>
    <scope>NUCLEOTIDE SEQUENCE [LARGE SCALE GENOMIC DNA]</scope>
    <source>
        <strain>SNP6</strain>
    </source>
</reference>
<dbReference type="CDD" id="cd01421">
    <property type="entry name" value="IMPCH"/>
    <property type="match status" value="1"/>
</dbReference>
<dbReference type="GO" id="GO:0005829">
    <property type="term" value="C:cytosol"/>
    <property type="evidence" value="ECO:0007669"/>
    <property type="project" value="TreeGrafter"/>
</dbReference>
<dbReference type="eggNOG" id="arCOG02824">
    <property type="taxonomic scope" value="Archaea"/>
</dbReference>
<evidence type="ECO:0000313" key="3">
    <source>
        <dbReference type="EMBL" id="AEA47975.1"/>
    </source>
</evidence>
<dbReference type="PANTHER" id="PTHR11692:SF0">
    <property type="entry name" value="BIFUNCTIONAL PURINE BIOSYNTHESIS PROTEIN ATIC"/>
    <property type="match status" value="1"/>
</dbReference>
<dbReference type="PROSITE" id="PS51855">
    <property type="entry name" value="MGS"/>
    <property type="match status" value="1"/>
</dbReference>
<keyword evidence="4" id="KW-1185">Reference proteome</keyword>
<evidence type="ECO:0000259" key="2">
    <source>
        <dbReference type="PROSITE" id="PS51855"/>
    </source>
</evidence>
<proteinExistence type="predicted"/>
<feature type="domain" description="MGS-like" evidence="2">
    <location>
        <begin position="1"/>
        <end position="116"/>
    </location>
</feature>
<dbReference type="HOGENOM" id="CLU_016316_2_1_2"/>
<name>F2KS36_ARCVS</name>
<keyword evidence="1" id="KW-0665">Pyrimidine biosynthesis</keyword>
<organism evidence="3 4">
    <name type="scientific">Archaeoglobus veneficus (strain DSM 11195 / SNP6)</name>
    <dbReference type="NCBI Taxonomy" id="693661"/>
    <lineage>
        <taxon>Archaea</taxon>
        <taxon>Methanobacteriati</taxon>
        <taxon>Methanobacteriota</taxon>
        <taxon>Archaeoglobi</taxon>
        <taxon>Archaeoglobales</taxon>
        <taxon>Archaeoglobaceae</taxon>
        <taxon>Archaeoglobus</taxon>
    </lineage>
</organism>
<sequence>MRALISVSNKEGVAEFTAKLEEMGIEIFATEGTARSLEERGVRVRRLSELTGLKETHQLKTLHPAIYEAIFSGEIGMVVVNLYPFEEEPCIENIDIGGVTLLRAAAKNYRRCLAVSKPEQYDDVIKNLKEGLTEEFRLKLASEAFEYVAAYDKAIAEWFRTKSSVA</sequence>
<dbReference type="AlphaFoldDB" id="F2KS36"/>
<dbReference type="Gene3D" id="3.40.50.1380">
    <property type="entry name" value="Methylglyoxal synthase-like domain"/>
    <property type="match status" value="1"/>
</dbReference>
<dbReference type="GO" id="GO:0006189">
    <property type="term" value="P:'de novo' IMP biosynthetic process"/>
    <property type="evidence" value="ECO:0007669"/>
    <property type="project" value="TreeGrafter"/>
</dbReference>
<dbReference type="GO" id="GO:0004643">
    <property type="term" value="F:phosphoribosylaminoimidazolecarboxamide formyltransferase activity"/>
    <property type="evidence" value="ECO:0007669"/>
    <property type="project" value="UniProtKB-EC"/>
</dbReference>
<dbReference type="GO" id="GO:0003937">
    <property type="term" value="F:IMP cyclohydrolase activity"/>
    <property type="evidence" value="ECO:0007669"/>
    <property type="project" value="InterPro"/>
</dbReference>
<dbReference type="SMART" id="SM00851">
    <property type="entry name" value="MGS"/>
    <property type="match status" value="1"/>
</dbReference>
<dbReference type="Pfam" id="PF02142">
    <property type="entry name" value="MGS"/>
    <property type="match status" value="1"/>
</dbReference>
<dbReference type="EMBL" id="CP002588">
    <property type="protein sequence ID" value="AEA47975.1"/>
    <property type="molecule type" value="Genomic_DNA"/>
</dbReference>
<dbReference type="EC" id="2.1.2.3" evidence="3"/>
<dbReference type="OrthoDB" id="52603at2157"/>